<dbReference type="KEGG" id="pmj:P9211_17081"/>
<keyword evidence="3" id="KW-1185">Reference proteome</keyword>
<sequence length="43" mass="4727">MSKIKFQPQDNLYGLFAVVVISACIIASLGALLGYEKVFFPFS</sequence>
<proteinExistence type="predicted"/>
<protein>
    <submittedName>
        <fullName evidence="2">Uncharacterized protein</fullName>
    </submittedName>
</protein>
<gene>
    <name evidence="2" type="ordered locus">P9211_17081</name>
</gene>
<keyword evidence="1" id="KW-1133">Transmembrane helix</keyword>
<dbReference type="PROSITE" id="PS51257">
    <property type="entry name" value="PROKAR_LIPOPROTEIN"/>
    <property type="match status" value="1"/>
</dbReference>
<dbReference type="Proteomes" id="UP000000788">
    <property type="component" value="Chromosome"/>
</dbReference>
<dbReference type="RefSeq" id="WP_012196259.1">
    <property type="nucleotide sequence ID" value="NC_009976.1"/>
</dbReference>
<evidence type="ECO:0000313" key="2">
    <source>
        <dbReference type="EMBL" id="ABX09639.1"/>
    </source>
</evidence>
<evidence type="ECO:0000256" key="1">
    <source>
        <dbReference type="SAM" id="Phobius"/>
    </source>
</evidence>
<dbReference type="HOGENOM" id="CLU_3238137_0_0_3"/>
<dbReference type="eggNOG" id="ENOG50321ZF">
    <property type="taxonomic scope" value="Bacteria"/>
</dbReference>
<dbReference type="AlphaFoldDB" id="A9BCS7"/>
<accession>A9BCS7</accession>
<keyword evidence="1" id="KW-0812">Transmembrane</keyword>
<dbReference type="EMBL" id="CP000878">
    <property type="protein sequence ID" value="ABX09639.1"/>
    <property type="molecule type" value="Genomic_DNA"/>
</dbReference>
<reference evidence="2 3" key="1">
    <citation type="journal article" date="2007" name="PLoS Genet.">
        <title>Patterns and implications of gene gain and loss in the evolution of Prochlorococcus.</title>
        <authorList>
            <person name="Kettler G.C."/>
            <person name="Martiny A.C."/>
            <person name="Huang K."/>
            <person name="Zucker J."/>
            <person name="Coleman M.L."/>
            <person name="Rodrigue S."/>
            <person name="Chen F."/>
            <person name="Lapidus A."/>
            <person name="Ferriera S."/>
            <person name="Johnson J."/>
            <person name="Steglich C."/>
            <person name="Church G.M."/>
            <person name="Richardson P."/>
            <person name="Chisholm S.W."/>
        </authorList>
    </citation>
    <scope>NUCLEOTIDE SEQUENCE [LARGE SCALE GENOMIC DNA]</scope>
    <source>
        <strain evidence="3">MIT 9211</strain>
    </source>
</reference>
<feature type="transmembrane region" description="Helical" evidence="1">
    <location>
        <begin position="12"/>
        <end position="35"/>
    </location>
</feature>
<name>A9BCS7_PROM4</name>
<organism evidence="2 3">
    <name type="scientific">Prochlorococcus marinus (strain MIT 9211)</name>
    <dbReference type="NCBI Taxonomy" id="93059"/>
    <lineage>
        <taxon>Bacteria</taxon>
        <taxon>Bacillati</taxon>
        <taxon>Cyanobacteriota</taxon>
        <taxon>Cyanophyceae</taxon>
        <taxon>Synechococcales</taxon>
        <taxon>Prochlorococcaceae</taxon>
        <taxon>Prochlorococcus</taxon>
    </lineage>
</organism>
<keyword evidence="1" id="KW-0472">Membrane</keyword>
<evidence type="ECO:0000313" key="3">
    <source>
        <dbReference type="Proteomes" id="UP000000788"/>
    </source>
</evidence>